<keyword evidence="2" id="KW-1185">Reference proteome</keyword>
<reference evidence="1" key="1">
    <citation type="submission" date="2020-05" db="UniProtKB">
        <authorList>
            <consortium name="EnsemblMetazoa"/>
        </authorList>
    </citation>
    <scope>IDENTIFICATION</scope>
    <source>
        <strain evidence="1">SANGQUA</strain>
    </source>
</reference>
<sequence>MFVRTVQDVVGGDHIVHHVALGDLLRAELLRGREILAVVVAEMVVAHDRDGLDAGRHQEVHQHRLQLGLARLEVIAGNERTVVLRHLDHTGHERVLGRSVDVDAILSNSSHGEDRRGRNLRMVLLERALQIRHRRVDAFLHLGEPLRICRPQDDHLVHARLLLELANVPHDLLVLLVPRALDRVVRPVRLVGRNKVGVVDRGPWAQLRQPLVHLILQPDLQHLRPLHRLTDVERANVPPIDDDIVRVDHRHQLVHRDVHILAGGVRSEQHRRRLRDRAVPVRLLDALARAPFQAVLVRLERSGQRRTVVAAPADQHQPHARDISSGADIQLGSFRFHRVSAWAAAHHGGRLVLVVHLDVFVRVVDVRRKYLQL</sequence>
<dbReference type="EnsemblMetazoa" id="AQUA015021-RA">
    <property type="protein sequence ID" value="AQUA015021-PA"/>
    <property type="gene ID" value="AQUA015021"/>
</dbReference>
<proteinExistence type="predicted"/>
<protein>
    <submittedName>
        <fullName evidence="1">Uncharacterized protein</fullName>
    </submittedName>
</protein>
<evidence type="ECO:0000313" key="2">
    <source>
        <dbReference type="Proteomes" id="UP000076407"/>
    </source>
</evidence>
<dbReference type="VEuPathDB" id="VectorBase:AQUA015021"/>
<name>A0A182XT73_ANOQN</name>
<dbReference type="AlphaFoldDB" id="A0A182XT73"/>
<accession>A0A182XT73</accession>
<dbReference type="Proteomes" id="UP000076407">
    <property type="component" value="Unassembled WGS sequence"/>
</dbReference>
<organism evidence="1 2">
    <name type="scientific">Anopheles quadriannulatus</name>
    <name type="common">Mosquito</name>
    <dbReference type="NCBI Taxonomy" id="34691"/>
    <lineage>
        <taxon>Eukaryota</taxon>
        <taxon>Metazoa</taxon>
        <taxon>Ecdysozoa</taxon>
        <taxon>Arthropoda</taxon>
        <taxon>Hexapoda</taxon>
        <taxon>Insecta</taxon>
        <taxon>Pterygota</taxon>
        <taxon>Neoptera</taxon>
        <taxon>Endopterygota</taxon>
        <taxon>Diptera</taxon>
        <taxon>Nematocera</taxon>
        <taxon>Culicoidea</taxon>
        <taxon>Culicidae</taxon>
        <taxon>Anophelinae</taxon>
        <taxon>Anopheles</taxon>
    </lineage>
</organism>
<evidence type="ECO:0000313" key="1">
    <source>
        <dbReference type="EnsemblMetazoa" id="AQUA015021-PA"/>
    </source>
</evidence>